<dbReference type="Proteomes" id="UP001165283">
    <property type="component" value="Unassembled WGS sequence"/>
</dbReference>
<sequence>MQTRADRLTRPAHLRSPSARRLRDAALGVAGRRPGAAERIVRDVQQEDPATLLALVNDIGEPRRTPSTT</sequence>
<reference evidence="2" key="1">
    <citation type="submission" date="2021-04" db="EMBL/GenBank/DDBJ databases">
        <title>Pseudonocardia sp. nov., isolated from sandy soil of mangrove forest.</title>
        <authorList>
            <person name="Zan Z."/>
            <person name="Huang R."/>
            <person name="Liu W."/>
        </authorList>
    </citation>
    <scope>NUCLEOTIDE SEQUENCE</scope>
    <source>
        <strain evidence="2">S2-4</strain>
    </source>
</reference>
<proteinExistence type="predicted"/>
<keyword evidence="3" id="KW-1185">Reference proteome</keyword>
<dbReference type="EMBL" id="JAGSOV010000034">
    <property type="protein sequence ID" value="MCO1656345.1"/>
    <property type="molecule type" value="Genomic_DNA"/>
</dbReference>
<protein>
    <submittedName>
        <fullName evidence="2">Uncharacterized protein</fullName>
    </submittedName>
</protein>
<accession>A0ABT1A0B1</accession>
<comment type="caution">
    <text evidence="2">The sequence shown here is derived from an EMBL/GenBank/DDBJ whole genome shotgun (WGS) entry which is preliminary data.</text>
</comment>
<name>A0ABT1A0B1_9PSEU</name>
<gene>
    <name evidence="2" type="ORF">KDL28_14890</name>
</gene>
<organism evidence="2 3">
    <name type="scientific">Pseudonocardia humida</name>
    <dbReference type="NCBI Taxonomy" id="2800819"/>
    <lineage>
        <taxon>Bacteria</taxon>
        <taxon>Bacillati</taxon>
        <taxon>Actinomycetota</taxon>
        <taxon>Actinomycetes</taxon>
        <taxon>Pseudonocardiales</taxon>
        <taxon>Pseudonocardiaceae</taxon>
        <taxon>Pseudonocardia</taxon>
    </lineage>
</organism>
<evidence type="ECO:0000313" key="2">
    <source>
        <dbReference type="EMBL" id="MCO1656345.1"/>
    </source>
</evidence>
<evidence type="ECO:0000256" key="1">
    <source>
        <dbReference type="SAM" id="MobiDB-lite"/>
    </source>
</evidence>
<evidence type="ECO:0000313" key="3">
    <source>
        <dbReference type="Proteomes" id="UP001165283"/>
    </source>
</evidence>
<feature type="region of interest" description="Disordered" evidence="1">
    <location>
        <begin position="1"/>
        <end position="30"/>
    </location>
</feature>
<dbReference type="RefSeq" id="WP_252438968.1">
    <property type="nucleotide sequence ID" value="NZ_JAGSOV010000034.1"/>
</dbReference>